<dbReference type="GO" id="GO:0005886">
    <property type="term" value="C:plasma membrane"/>
    <property type="evidence" value="ECO:0007669"/>
    <property type="project" value="UniProtKB-SubCell"/>
</dbReference>
<keyword evidence="3" id="KW-1003">Cell membrane</keyword>
<dbReference type="PANTHER" id="PTHR30329">
    <property type="entry name" value="STATOR ELEMENT OF FLAGELLAR MOTOR COMPLEX"/>
    <property type="match status" value="1"/>
</dbReference>
<comment type="subcellular location">
    <subcellularLocation>
        <location evidence="1">Cell membrane</location>
        <topology evidence="1">Single-pass membrane protein</topology>
    </subcellularLocation>
</comment>
<dbReference type="EMBL" id="CP006585">
    <property type="protein sequence ID" value="AGW12776.1"/>
    <property type="molecule type" value="Genomic_DNA"/>
</dbReference>
<dbReference type="eggNOG" id="COG1360">
    <property type="taxonomic scope" value="Bacteria"/>
</dbReference>
<evidence type="ECO:0000259" key="9">
    <source>
        <dbReference type="PROSITE" id="PS51123"/>
    </source>
</evidence>
<dbReference type="Pfam" id="PF00691">
    <property type="entry name" value="OmpA"/>
    <property type="match status" value="1"/>
</dbReference>
<evidence type="ECO:0000256" key="5">
    <source>
        <dbReference type="ARBA" id="ARBA00022989"/>
    </source>
</evidence>
<keyword evidence="11" id="KW-1185">Reference proteome</keyword>
<evidence type="ECO:0000313" key="10">
    <source>
        <dbReference type="EMBL" id="AGW12776.1"/>
    </source>
</evidence>
<proteinExistence type="inferred from homology"/>
<evidence type="ECO:0000256" key="6">
    <source>
        <dbReference type="ARBA" id="ARBA00023136"/>
    </source>
</evidence>
<dbReference type="InterPro" id="IPR050330">
    <property type="entry name" value="Bact_OuterMem_StrucFunc"/>
</dbReference>
<feature type="domain" description="OmpA-like" evidence="9">
    <location>
        <begin position="120"/>
        <end position="241"/>
    </location>
</feature>
<dbReference type="Pfam" id="PF13677">
    <property type="entry name" value="MotB_plug"/>
    <property type="match status" value="1"/>
</dbReference>
<dbReference type="InterPro" id="IPR006665">
    <property type="entry name" value="OmpA-like"/>
</dbReference>
<reference evidence="10 11" key="1">
    <citation type="journal article" date="2013" name="J. Bacteriol.">
        <title>Roles of HynAB and Ech, the only two hydrogenases found in the model sulfate reducer Desulfovibrio gigas.</title>
        <authorList>
            <person name="Morais-Silva F.O."/>
            <person name="Santos C.I."/>
            <person name="Rodrigues R."/>
            <person name="Pereira I.A."/>
            <person name="Rodrigues-Pousada C."/>
        </authorList>
    </citation>
    <scope>NUCLEOTIDE SEQUENCE [LARGE SCALE GENOMIC DNA]</scope>
    <source>
        <strain evidence="11">ATCC 19364 / DSM 1382 / NCIMB 9332 / VKM B-1759</strain>
    </source>
</reference>
<dbReference type="SUPFAM" id="SSF103088">
    <property type="entry name" value="OmpA-like"/>
    <property type="match status" value="1"/>
</dbReference>
<evidence type="ECO:0000256" key="2">
    <source>
        <dbReference type="ARBA" id="ARBA00008914"/>
    </source>
</evidence>
<accession>T2G9H6</accession>
<dbReference type="PANTHER" id="PTHR30329:SF21">
    <property type="entry name" value="LIPOPROTEIN YIAD-RELATED"/>
    <property type="match status" value="1"/>
</dbReference>
<sequence>MPPRKRKKKSGGGEGSWLVTFADLTTLLLTFFVLLLTMCSMDNSIVTRINLYFNTIGHVTTRGAGKVPRNVELVITLLEDPWSIVEKPNRFKELLFPDDIIPPEIDRSTLLENIAVLQRPEGVALVLSDKLIFRPADARITPPARAILERIAEILLAMDAPVNVAGHTGPLDKDADDQYALSKARAEAVLSYLLEYNMFVPRFSLSCYGQDQPPEALRPTAADPGAMLSKSRVEILVKTTPFFRGY</sequence>
<evidence type="ECO:0000256" key="3">
    <source>
        <dbReference type="ARBA" id="ARBA00022475"/>
    </source>
</evidence>
<dbReference type="InterPro" id="IPR025713">
    <property type="entry name" value="MotB-like_N_dom"/>
</dbReference>
<keyword evidence="5 8" id="KW-1133">Transmembrane helix</keyword>
<dbReference type="Proteomes" id="UP000016587">
    <property type="component" value="Chromosome"/>
</dbReference>
<dbReference type="PATRIC" id="fig|1121448.10.peg.883"/>
<dbReference type="Gene3D" id="3.30.1330.60">
    <property type="entry name" value="OmpA-like domain"/>
    <property type="match status" value="1"/>
</dbReference>
<evidence type="ECO:0000256" key="8">
    <source>
        <dbReference type="SAM" id="Phobius"/>
    </source>
</evidence>
<dbReference type="PROSITE" id="PS51123">
    <property type="entry name" value="OMPA_2"/>
    <property type="match status" value="1"/>
</dbReference>
<keyword evidence="4 8" id="KW-0812">Transmembrane</keyword>
<keyword evidence="6 7" id="KW-0472">Membrane</keyword>
<dbReference type="OrthoDB" id="9805566at2"/>
<dbReference type="STRING" id="1121448.DGI_0885"/>
<organism evidence="10 11">
    <name type="scientific">Megalodesulfovibrio gigas (strain ATCC 19364 / DSM 1382 / NCIMB 9332 / VKM B-1759)</name>
    <name type="common">Desulfovibrio gigas</name>
    <dbReference type="NCBI Taxonomy" id="1121448"/>
    <lineage>
        <taxon>Bacteria</taxon>
        <taxon>Pseudomonadati</taxon>
        <taxon>Thermodesulfobacteriota</taxon>
        <taxon>Desulfovibrionia</taxon>
        <taxon>Desulfovibrionales</taxon>
        <taxon>Desulfovibrionaceae</taxon>
        <taxon>Megalodesulfovibrio</taxon>
    </lineage>
</organism>
<reference evidence="11" key="2">
    <citation type="submission" date="2013-07" db="EMBL/GenBank/DDBJ databases">
        <authorList>
            <person name="Morais-Silva F.O."/>
            <person name="Rezende A.M."/>
            <person name="Pimentel C."/>
            <person name="Resende D.M."/>
            <person name="Santos C.I."/>
            <person name="Clemente C."/>
            <person name="de Oliveira L.M."/>
            <person name="da Silva S.M."/>
            <person name="Costa D.A."/>
            <person name="Varela-Raposo A."/>
            <person name="Horacio E.C.A."/>
            <person name="Matos M."/>
            <person name="Flores O."/>
            <person name="Ruiz J.C."/>
            <person name="Rodrigues-Pousada C."/>
        </authorList>
    </citation>
    <scope>NUCLEOTIDE SEQUENCE [LARGE SCALE GENOMIC DNA]</scope>
    <source>
        <strain evidence="11">ATCC 19364 / DSM 1382 / NCIMB 9332 / VKM B-1759</strain>
    </source>
</reference>
<evidence type="ECO:0000256" key="4">
    <source>
        <dbReference type="ARBA" id="ARBA00022692"/>
    </source>
</evidence>
<evidence type="ECO:0000256" key="7">
    <source>
        <dbReference type="PROSITE-ProRule" id="PRU00473"/>
    </source>
</evidence>
<name>T2G9H6_MEGG1</name>
<evidence type="ECO:0000256" key="1">
    <source>
        <dbReference type="ARBA" id="ARBA00004162"/>
    </source>
</evidence>
<feature type="transmembrane region" description="Helical" evidence="8">
    <location>
        <begin position="16"/>
        <end position="38"/>
    </location>
</feature>
<protein>
    <submittedName>
        <fullName evidence="10">Putative OmpA/MotB domain protein</fullName>
    </submittedName>
</protein>
<evidence type="ECO:0000313" key="11">
    <source>
        <dbReference type="Proteomes" id="UP000016587"/>
    </source>
</evidence>
<dbReference type="InterPro" id="IPR036737">
    <property type="entry name" value="OmpA-like_sf"/>
</dbReference>
<dbReference type="HOGENOM" id="CLU_016890_0_1_7"/>
<comment type="similarity">
    <text evidence="2">Belongs to the MotB family.</text>
</comment>
<gene>
    <name evidence="10" type="ORF">DGI_0885</name>
</gene>
<dbReference type="KEGG" id="dgg:DGI_0885"/>
<dbReference type="RefSeq" id="WP_021759473.1">
    <property type="nucleotide sequence ID" value="NC_022444.1"/>
</dbReference>
<dbReference type="AlphaFoldDB" id="T2G9H6"/>